<feature type="signal peptide" evidence="1">
    <location>
        <begin position="1"/>
        <end position="22"/>
    </location>
</feature>
<proteinExistence type="predicted"/>
<reference evidence="2 3" key="1">
    <citation type="journal article" date="2007" name="Science">
        <title>Sea anemone genome reveals ancestral eumetazoan gene repertoire and genomic organization.</title>
        <authorList>
            <person name="Putnam N.H."/>
            <person name="Srivastava M."/>
            <person name="Hellsten U."/>
            <person name="Dirks B."/>
            <person name="Chapman J."/>
            <person name="Salamov A."/>
            <person name="Terry A."/>
            <person name="Shapiro H."/>
            <person name="Lindquist E."/>
            <person name="Kapitonov V.V."/>
            <person name="Jurka J."/>
            <person name="Genikhovich G."/>
            <person name="Grigoriev I.V."/>
            <person name="Lucas S.M."/>
            <person name="Steele R.E."/>
            <person name="Finnerty J.R."/>
            <person name="Technau U."/>
            <person name="Martindale M.Q."/>
            <person name="Rokhsar D.S."/>
        </authorList>
    </citation>
    <scope>NUCLEOTIDE SEQUENCE [LARGE SCALE GENOMIC DNA]</scope>
    <source>
        <strain evidence="3">CH2 X CH6</strain>
    </source>
</reference>
<dbReference type="OrthoDB" id="1046782at2759"/>
<dbReference type="SUPFAM" id="SSF51695">
    <property type="entry name" value="PLC-like phosphodiesterases"/>
    <property type="match status" value="1"/>
</dbReference>
<dbReference type="InterPro" id="IPR051057">
    <property type="entry name" value="PI-PLC_domain"/>
</dbReference>
<dbReference type="Proteomes" id="UP000001593">
    <property type="component" value="Unassembled WGS sequence"/>
</dbReference>
<dbReference type="GO" id="GO:0008081">
    <property type="term" value="F:phosphoric diester hydrolase activity"/>
    <property type="evidence" value="ECO:0000318"/>
    <property type="project" value="GO_Central"/>
</dbReference>
<dbReference type="HOGENOM" id="CLU_779147_0_0_1"/>
<name>A7SJ27_NEMVE</name>
<dbReference type="CDD" id="cd08557">
    <property type="entry name" value="PI-PLCc_bacteria_like"/>
    <property type="match status" value="1"/>
</dbReference>
<dbReference type="InterPro" id="IPR017946">
    <property type="entry name" value="PLC-like_Pdiesterase_TIM-brl"/>
</dbReference>
<evidence type="ECO:0000256" key="1">
    <source>
        <dbReference type="SAM" id="SignalP"/>
    </source>
</evidence>
<gene>
    <name evidence="2" type="ORF">NEMVEDRAFT_v1g213049</name>
</gene>
<dbReference type="EMBL" id="DS469674">
    <property type="protein sequence ID" value="EDO36264.1"/>
    <property type="molecule type" value="Genomic_DNA"/>
</dbReference>
<sequence>MVILLFCLAFASIAFSTGRAQSAKPLVCNGMAELCDLRLDQVTLPGTHNSGSGFNGHLYHWGGGLAGSHFFRNQQWNFTHQLDYGIRYFDIDTCYVGKGNGDWWKEGAWTCHMGPAGAAFAGPVRQLLNQIRNWMEKPEHRNEVIVIKFGRDVEESKNRKNIYEDILKTLKDFNWKPTQATLHKKSLTTNAEFGKNYKWPTLRSAIESNQRVFVFMSEKLLEHEDPAEFHNNRWIVVAEAQVKITWPEILVWGKDCSEVVPNTEKNCEKFKNSGLLELDVFGSSMLFSTWEMQSSCDTYMQEAMDKCFAKRKPFHRTVNAVIADWVNRSKAPNSVLAVAHKQNLKNIAMFRNNGRK</sequence>
<dbReference type="KEGG" id="nve:5507701"/>
<dbReference type="InParanoid" id="A7SJ27"/>
<dbReference type="eggNOG" id="ENOG502SG39">
    <property type="taxonomic scope" value="Eukaryota"/>
</dbReference>
<dbReference type="PANTHER" id="PTHR13593">
    <property type="match status" value="1"/>
</dbReference>
<dbReference type="PhylomeDB" id="A7SJ27"/>
<dbReference type="Pfam" id="PF26146">
    <property type="entry name" value="PI-PLC_X"/>
    <property type="match status" value="1"/>
</dbReference>
<dbReference type="PANTHER" id="PTHR13593:SF140">
    <property type="entry name" value="PLC-LIKE PHOSPHODIESTERASE"/>
    <property type="match status" value="1"/>
</dbReference>
<dbReference type="GO" id="GO:0006629">
    <property type="term" value="P:lipid metabolic process"/>
    <property type="evidence" value="ECO:0007669"/>
    <property type="project" value="InterPro"/>
</dbReference>
<evidence type="ECO:0000313" key="2">
    <source>
        <dbReference type="EMBL" id="EDO36264.1"/>
    </source>
</evidence>
<protein>
    <submittedName>
        <fullName evidence="2">Uncharacterized protein</fullName>
    </submittedName>
</protein>
<organism evidence="2 3">
    <name type="scientific">Nematostella vectensis</name>
    <name type="common">Starlet sea anemone</name>
    <dbReference type="NCBI Taxonomy" id="45351"/>
    <lineage>
        <taxon>Eukaryota</taxon>
        <taxon>Metazoa</taxon>
        <taxon>Cnidaria</taxon>
        <taxon>Anthozoa</taxon>
        <taxon>Hexacorallia</taxon>
        <taxon>Actiniaria</taxon>
        <taxon>Edwardsiidae</taxon>
        <taxon>Nematostella</taxon>
    </lineage>
</organism>
<keyword evidence="3" id="KW-1185">Reference proteome</keyword>
<dbReference type="OMA" id="NIAMFRN"/>
<accession>A7SJ27</accession>
<evidence type="ECO:0000313" key="3">
    <source>
        <dbReference type="Proteomes" id="UP000001593"/>
    </source>
</evidence>
<feature type="chain" id="PRO_5002715292" evidence="1">
    <location>
        <begin position="23"/>
        <end position="356"/>
    </location>
</feature>
<keyword evidence="1" id="KW-0732">Signal</keyword>
<dbReference type="Gene3D" id="3.20.20.190">
    <property type="entry name" value="Phosphatidylinositol (PI) phosphodiesterase"/>
    <property type="match status" value="1"/>
</dbReference>
<dbReference type="AlphaFoldDB" id="A7SJ27"/>